<name>A0AAD2FR87_9STRA</name>
<dbReference type="AlphaFoldDB" id="A0AAD2FR87"/>
<protein>
    <submittedName>
        <fullName evidence="1">Uncharacterized protein</fullName>
    </submittedName>
</protein>
<comment type="caution">
    <text evidence="1">The sequence shown here is derived from an EMBL/GenBank/DDBJ whole genome shotgun (WGS) entry which is preliminary data.</text>
</comment>
<reference evidence="1" key="1">
    <citation type="submission" date="2023-08" db="EMBL/GenBank/DDBJ databases">
        <authorList>
            <person name="Audoor S."/>
            <person name="Bilcke G."/>
        </authorList>
    </citation>
    <scope>NUCLEOTIDE SEQUENCE</scope>
</reference>
<dbReference type="EMBL" id="CAKOGP040001770">
    <property type="protein sequence ID" value="CAJ1950524.1"/>
    <property type="molecule type" value="Genomic_DNA"/>
</dbReference>
<sequence length="292" mass="31014">MDANTTFNLDLKLIPCGPTNEFFDLSNAGIFYTMIGTGAKMRITSCSTEAQFISRVSVFTSCDSNSCVDSAAETKVEGGSNTTCFDDESKAVLEFQSVAGVEYSLFVQDDTAGISGDFAMFVDELPPENAFCNSPPVLEMDKTYTGTTGGSVTSTTAPACNGTSPDGPGVWFAIPGEMDDTEVVMVVCSEQPFSFLVYSSSCSDLSCVDVKPKVEEARLCGDGSIESRVAWIPNKGESYYVHMFGDDGANFRLAFGRPLMRNDSSSGSISGKIAGGLVATTIARLVFAMLTL</sequence>
<evidence type="ECO:0000313" key="1">
    <source>
        <dbReference type="EMBL" id="CAJ1950524.1"/>
    </source>
</evidence>
<accession>A0AAD2FR87</accession>
<evidence type="ECO:0000313" key="2">
    <source>
        <dbReference type="Proteomes" id="UP001295423"/>
    </source>
</evidence>
<proteinExistence type="predicted"/>
<keyword evidence="2" id="KW-1185">Reference proteome</keyword>
<organism evidence="1 2">
    <name type="scientific">Cylindrotheca closterium</name>
    <dbReference type="NCBI Taxonomy" id="2856"/>
    <lineage>
        <taxon>Eukaryota</taxon>
        <taxon>Sar</taxon>
        <taxon>Stramenopiles</taxon>
        <taxon>Ochrophyta</taxon>
        <taxon>Bacillariophyta</taxon>
        <taxon>Bacillariophyceae</taxon>
        <taxon>Bacillariophycidae</taxon>
        <taxon>Bacillariales</taxon>
        <taxon>Bacillariaceae</taxon>
        <taxon>Cylindrotheca</taxon>
    </lineage>
</organism>
<dbReference type="Proteomes" id="UP001295423">
    <property type="component" value="Unassembled WGS sequence"/>
</dbReference>
<gene>
    <name evidence="1" type="ORF">CYCCA115_LOCUS12622</name>
</gene>